<evidence type="ECO:0000259" key="3">
    <source>
        <dbReference type="Pfam" id="PF16561"/>
    </source>
</evidence>
<feature type="compositionally biased region" description="Low complexity" evidence="2">
    <location>
        <begin position="345"/>
        <end position="363"/>
    </location>
</feature>
<name>A0A8H5GEW2_9AGAR</name>
<dbReference type="SUPFAM" id="SSF81296">
    <property type="entry name" value="E set domains"/>
    <property type="match status" value="1"/>
</dbReference>
<dbReference type="PANTHER" id="PTHR10343">
    <property type="entry name" value="5'-AMP-ACTIVATED PROTEIN KINASE , BETA SUBUNIT"/>
    <property type="match status" value="1"/>
</dbReference>
<evidence type="ECO:0000313" key="5">
    <source>
        <dbReference type="Proteomes" id="UP000559027"/>
    </source>
</evidence>
<dbReference type="EMBL" id="JAACJO010000001">
    <property type="protein sequence ID" value="KAF5363769.1"/>
    <property type="molecule type" value="Genomic_DNA"/>
</dbReference>
<proteinExistence type="inferred from homology"/>
<dbReference type="GO" id="GO:0005634">
    <property type="term" value="C:nucleus"/>
    <property type="evidence" value="ECO:0007669"/>
    <property type="project" value="TreeGrafter"/>
</dbReference>
<feature type="region of interest" description="Disordered" evidence="2">
    <location>
        <begin position="159"/>
        <end position="203"/>
    </location>
</feature>
<dbReference type="GO" id="GO:0031588">
    <property type="term" value="C:nucleotide-activated protein kinase complex"/>
    <property type="evidence" value="ECO:0007669"/>
    <property type="project" value="TreeGrafter"/>
</dbReference>
<evidence type="ECO:0000313" key="4">
    <source>
        <dbReference type="EMBL" id="KAF5363769.1"/>
    </source>
</evidence>
<dbReference type="CDD" id="cd02859">
    <property type="entry name" value="E_set_AMPKbeta_like_N"/>
    <property type="match status" value="1"/>
</dbReference>
<dbReference type="GO" id="GO:0019901">
    <property type="term" value="F:protein kinase binding"/>
    <property type="evidence" value="ECO:0007669"/>
    <property type="project" value="TreeGrafter"/>
</dbReference>
<feature type="compositionally biased region" description="Basic and acidic residues" evidence="2">
    <location>
        <begin position="245"/>
        <end position="266"/>
    </location>
</feature>
<feature type="region of interest" description="Disordered" evidence="2">
    <location>
        <begin position="239"/>
        <end position="471"/>
    </location>
</feature>
<dbReference type="Pfam" id="PF16561">
    <property type="entry name" value="AMPK1_CBM"/>
    <property type="match status" value="1"/>
</dbReference>
<dbReference type="InterPro" id="IPR013783">
    <property type="entry name" value="Ig-like_fold"/>
</dbReference>
<feature type="compositionally biased region" description="Low complexity" evidence="2">
    <location>
        <begin position="301"/>
        <end position="325"/>
    </location>
</feature>
<evidence type="ECO:0000256" key="1">
    <source>
        <dbReference type="ARBA" id="ARBA00038216"/>
    </source>
</evidence>
<keyword evidence="5" id="KW-1185">Reference proteome</keyword>
<organism evidence="4 5">
    <name type="scientific">Leucocoprinus leucothites</name>
    <dbReference type="NCBI Taxonomy" id="201217"/>
    <lineage>
        <taxon>Eukaryota</taxon>
        <taxon>Fungi</taxon>
        <taxon>Dikarya</taxon>
        <taxon>Basidiomycota</taxon>
        <taxon>Agaricomycotina</taxon>
        <taxon>Agaricomycetes</taxon>
        <taxon>Agaricomycetidae</taxon>
        <taxon>Agaricales</taxon>
        <taxon>Agaricineae</taxon>
        <taxon>Agaricaceae</taxon>
        <taxon>Leucocoprinus</taxon>
    </lineage>
</organism>
<accession>A0A8H5GEW2</accession>
<dbReference type="OrthoDB" id="5873279at2759"/>
<feature type="compositionally biased region" description="Basic and acidic residues" evidence="2">
    <location>
        <begin position="328"/>
        <end position="343"/>
    </location>
</feature>
<dbReference type="Proteomes" id="UP000559027">
    <property type="component" value="Unassembled WGS sequence"/>
</dbReference>
<feature type="domain" description="AMP-activated protein kinase glycogen-binding" evidence="3">
    <location>
        <begin position="7"/>
        <end position="87"/>
    </location>
</feature>
<dbReference type="AlphaFoldDB" id="A0A8H5GEW2"/>
<feature type="compositionally biased region" description="Low complexity" evidence="2">
    <location>
        <begin position="371"/>
        <end position="404"/>
    </location>
</feature>
<feature type="compositionally biased region" description="Low complexity" evidence="2">
    <location>
        <begin position="159"/>
        <end position="177"/>
    </location>
</feature>
<dbReference type="InterPro" id="IPR050827">
    <property type="entry name" value="CRP1_MDG1_kinase"/>
</dbReference>
<gene>
    <name evidence="4" type="ORF">D9756_000764</name>
</gene>
<comment type="similarity">
    <text evidence="1">Belongs to the CRP1/MDG1 family.</text>
</comment>
<dbReference type="GO" id="GO:0005737">
    <property type="term" value="C:cytoplasm"/>
    <property type="evidence" value="ECO:0007669"/>
    <property type="project" value="TreeGrafter"/>
</dbReference>
<dbReference type="InterPro" id="IPR032640">
    <property type="entry name" value="AMPK1_CBM"/>
</dbReference>
<feature type="compositionally biased region" description="Basic and acidic residues" evidence="2">
    <location>
        <begin position="459"/>
        <end position="471"/>
    </location>
</feature>
<evidence type="ECO:0000256" key="2">
    <source>
        <dbReference type="SAM" id="MobiDB-lite"/>
    </source>
</evidence>
<protein>
    <recommendedName>
        <fullName evidence="3">AMP-activated protein kinase glycogen-binding domain-containing protein</fullName>
    </recommendedName>
</protein>
<dbReference type="InterPro" id="IPR014756">
    <property type="entry name" value="Ig_E-set"/>
</dbReference>
<feature type="compositionally biased region" description="Polar residues" evidence="2">
    <location>
        <begin position="178"/>
        <end position="203"/>
    </location>
</feature>
<dbReference type="Gene3D" id="2.60.40.10">
    <property type="entry name" value="Immunoglobulins"/>
    <property type="match status" value="1"/>
</dbReference>
<sequence>MSDLYEFTVEWPSTTAKSVIVTGDFDKWSKSLPLSRSTGSDVFTTTIKVPYGCPTRYKFIVDGEWTVKPGQPTEYSPEGYLNNVHYVPLKAPPVVQPPTSEKAESENGTAGQSFGITDWRDTIVASAGTSGALEYVASGIGETMRSVVGVDPFNSNQVAIPTPITPSPSTGLPSPAANSTGDIATANPKSTTDEPSATSSGSASVAPLIPIKIVPVYAKENCTIDPSKVLSNEESIGTFVGVRPPPRDNVQEEVKKEDEETAKARQDAPTSPPGIVVTEPARPVEVRATAEAPKEEEKPVVEAAALAGDVNSSPAAEPASNAVSETAVEEKAPAVDKSSEKVDGTTAIPASSPAPEAPAVSTTNGHAQDPSSASTKVASSSRPTTPAATPAPAESVTSTPASTVRKSKVFPQLGRGSPSKASKGGNTFESSAKDGKGTIGKKKRTSSFFDNLKKLFHHEHHEKDKEKKKSQ</sequence>
<dbReference type="GO" id="GO:0007165">
    <property type="term" value="P:signal transduction"/>
    <property type="evidence" value="ECO:0007669"/>
    <property type="project" value="TreeGrafter"/>
</dbReference>
<dbReference type="PANTHER" id="PTHR10343:SF81">
    <property type="entry name" value="CRUCIFORM DNA-RECOGNIZING PROTEIN 1-RELATED"/>
    <property type="match status" value="1"/>
</dbReference>
<comment type="caution">
    <text evidence="4">The sequence shown here is derived from an EMBL/GenBank/DDBJ whole genome shotgun (WGS) entry which is preliminary data.</text>
</comment>
<reference evidence="4 5" key="1">
    <citation type="journal article" date="2020" name="ISME J.">
        <title>Uncovering the hidden diversity of litter-decomposition mechanisms in mushroom-forming fungi.</title>
        <authorList>
            <person name="Floudas D."/>
            <person name="Bentzer J."/>
            <person name="Ahren D."/>
            <person name="Johansson T."/>
            <person name="Persson P."/>
            <person name="Tunlid A."/>
        </authorList>
    </citation>
    <scope>NUCLEOTIDE SEQUENCE [LARGE SCALE GENOMIC DNA]</scope>
    <source>
        <strain evidence="4 5">CBS 146.42</strain>
    </source>
</reference>